<dbReference type="InterPro" id="IPR045975">
    <property type="entry name" value="DUF5931"/>
</dbReference>
<dbReference type="SUPFAM" id="SSF55874">
    <property type="entry name" value="ATPase domain of HSP90 chaperone/DNA topoisomerase II/histidine kinase"/>
    <property type="match status" value="1"/>
</dbReference>
<evidence type="ECO:0000256" key="3">
    <source>
        <dbReference type="ARBA" id="ARBA00023012"/>
    </source>
</evidence>
<evidence type="ECO:0000256" key="2">
    <source>
        <dbReference type="ARBA" id="ARBA00022777"/>
    </source>
</evidence>
<feature type="region of interest" description="Disordered" evidence="4">
    <location>
        <begin position="272"/>
        <end position="291"/>
    </location>
</feature>
<evidence type="ECO:0000313" key="8">
    <source>
        <dbReference type="EMBL" id="GII26817.1"/>
    </source>
</evidence>
<dbReference type="RefSeq" id="WP_239113447.1">
    <property type="nucleotide sequence ID" value="NZ_BOOO01000001.1"/>
</dbReference>
<feature type="transmembrane region" description="Helical" evidence="5">
    <location>
        <begin position="88"/>
        <end position="108"/>
    </location>
</feature>
<dbReference type="InterPro" id="IPR050482">
    <property type="entry name" value="Sensor_HK_TwoCompSys"/>
</dbReference>
<dbReference type="NCBIfam" id="NF047322">
    <property type="entry name" value="HK_morpho_MacS"/>
    <property type="match status" value="1"/>
</dbReference>
<feature type="transmembrane region" description="Helical" evidence="5">
    <location>
        <begin position="145"/>
        <end position="163"/>
    </location>
</feature>
<feature type="transmembrane region" description="Helical" evidence="5">
    <location>
        <begin position="12"/>
        <end position="30"/>
    </location>
</feature>
<evidence type="ECO:0000256" key="1">
    <source>
        <dbReference type="ARBA" id="ARBA00022679"/>
    </source>
</evidence>
<keyword evidence="3" id="KW-0902">Two-component regulatory system</keyword>
<dbReference type="PANTHER" id="PTHR24421">
    <property type="entry name" value="NITRATE/NITRITE SENSOR PROTEIN NARX-RELATED"/>
    <property type="match status" value="1"/>
</dbReference>
<keyword evidence="5" id="KW-0812">Transmembrane</keyword>
<keyword evidence="1" id="KW-0808">Transferase</keyword>
<dbReference type="Gene3D" id="3.30.565.10">
    <property type="entry name" value="Histidine kinase-like ATPase, C-terminal domain"/>
    <property type="match status" value="1"/>
</dbReference>
<dbReference type="Pfam" id="PF02518">
    <property type="entry name" value="HATPase_c"/>
    <property type="match status" value="1"/>
</dbReference>
<dbReference type="GO" id="GO:0016301">
    <property type="term" value="F:kinase activity"/>
    <property type="evidence" value="ECO:0007669"/>
    <property type="project" value="UniProtKB-KW"/>
</dbReference>
<protein>
    <submittedName>
        <fullName evidence="8">Histidine kinase</fullName>
    </submittedName>
</protein>
<dbReference type="Pfam" id="PF19354">
    <property type="entry name" value="DUF5931"/>
    <property type="match status" value="1"/>
</dbReference>
<dbReference type="AlphaFoldDB" id="A0A8J3TKG7"/>
<comment type="caution">
    <text evidence="8">The sequence shown here is derived from an EMBL/GenBank/DDBJ whole genome shotgun (WGS) entry which is preliminary data.</text>
</comment>
<organism evidence="8 9">
    <name type="scientific">Planotetraspora mira</name>
    <dbReference type="NCBI Taxonomy" id="58121"/>
    <lineage>
        <taxon>Bacteria</taxon>
        <taxon>Bacillati</taxon>
        <taxon>Actinomycetota</taxon>
        <taxon>Actinomycetes</taxon>
        <taxon>Streptosporangiales</taxon>
        <taxon>Streptosporangiaceae</taxon>
        <taxon>Planotetraspora</taxon>
    </lineage>
</organism>
<dbReference type="InterPro" id="IPR036890">
    <property type="entry name" value="HATPase_C_sf"/>
</dbReference>
<keyword evidence="9" id="KW-1185">Reference proteome</keyword>
<evidence type="ECO:0000256" key="5">
    <source>
        <dbReference type="SAM" id="Phobius"/>
    </source>
</evidence>
<name>A0A8J3TKG7_9ACTN</name>
<feature type="compositionally biased region" description="Gly residues" evidence="4">
    <location>
        <begin position="276"/>
        <end position="287"/>
    </location>
</feature>
<keyword evidence="5" id="KW-0472">Membrane</keyword>
<feature type="domain" description="DUF5931" evidence="7">
    <location>
        <begin position="1"/>
        <end position="166"/>
    </location>
</feature>
<gene>
    <name evidence="8" type="ORF">Pmi06nite_02590</name>
</gene>
<dbReference type="EMBL" id="BOOO01000001">
    <property type="protein sequence ID" value="GII26817.1"/>
    <property type="molecule type" value="Genomic_DNA"/>
</dbReference>
<evidence type="ECO:0000256" key="4">
    <source>
        <dbReference type="SAM" id="MobiDB-lite"/>
    </source>
</evidence>
<evidence type="ECO:0000259" key="6">
    <source>
        <dbReference type="Pfam" id="PF02518"/>
    </source>
</evidence>
<reference evidence="8 9" key="1">
    <citation type="submission" date="2021-01" db="EMBL/GenBank/DDBJ databases">
        <title>Whole genome shotgun sequence of Planotetraspora mira NBRC 15435.</title>
        <authorList>
            <person name="Komaki H."/>
            <person name="Tamura T."/>
        </authorList>
    </citation>
    <scope>NUCLEOTIDE SEQUENCE [LARGE SCALE GENOMIC DNA]</scope>
    <source>
        <strain evidence="8 9">NBRC 15435</strain>
    </source>
</reference>
<feature type="domain" description="Histidine kinase/HSP90-like ATPase" evidence="6">
    <location>
        <begin position="325"/>
        <end position="417"/>
    </location>
</feature>
<evidence type="ECO:0000313" key="9">
    <source>
        <dbReference type="Proteomes" id="UP000650628"/>
    </source>
</evidence>
<evidence type="ECO:0000259" key="7">
    <source>
        <dbReference type="Pfam" id="PF19354"/>
    </source>
</evidence>
<dbReference type="InterPro" id="IPR003594">
    <property type="entry name" value="HATPase_dom"/>
</dbReference>
<dbReference type="Proteomes" id="UP000650628">
    <property type="component" value="Unassembled WGS sequence"/>
</dbReference>
<sequence>MGIEGPFWRAIAVFRIASVAYAAVLLLRAGGYEHPVAGWFVVAVMAAWTAVTTAAYPSARAWPLLLADLAVTVACLLSTPFVQDEPAVLAGAMPITATWVAGPVLAWGVSRGRRAAAVAAAIMSAADLWLRGAHGMDLASLPVNGAVLLFLAGVVVGHVAQLAREAGELMRRAAQLEAAGRERERLARGIHDSVLQVLALVQKKGAEIGGEAAELGRLAGEQESALRALVQAPAASGGSAASDNSVVFGGPVVSGDPAGDGSAVRDRPARTRWGLFRGGPDGSGEGGPPDRVDLRDLLRPYGDARVTVSAPATPLFLPAGTAREVGAAVGAALDNVSRHCAEGTRAWVFAEQDGEAVTVSVRDEGPGIPDGRLEQAAADGRMGVARSIRGRIADLGGTVTITSSRTGTEVELSVPATPAGAGRRRRV</sequence>
<dbReference type="PANTHER" id="PTHR24421:SF61">
    <property type="entry name" value="OXYGEN SENSOR HISTIDINE KINASE NREB"/>
    <property type="match status" value="1"/>
</dbReference>
<dbReference type="GO" id="GO:0000160">
    <property type="term" value="P:phosphorelay signal transduction system"/>
    <property type="evidence" value="ECO:0007669"/>
    <property type="project" value="UniProtKB-KW"/>
</dbReference>
<proteinExistence type="predicted"/>
<keyword evidence="2 8" id="KW-0418">Kinase</keyword>
<feature type="transmembrane region" description="Helical" evidence="5">
    <location>
        <begin position="36"/>
        <end position="56"/>
    </location>
</feature>
<accession>A0A8J3TKG7</accession>
<keyword evidence="5" id="KW-1133">Transmembrane helix</keyword>